<dbReference type="InterPro" id="IPR013525">
    <property type="entry name" value="ABC2_TM"/>
</dbReference>
<dbReference type="Pfam" id="PF12698">
    <property type="entry name" value="ABC2_membrane_3"/>
    <property type="match status" value="1"/>
</dbReference>
<dbReference type="GO" id="GO:0140359">
    <property type="term" value="F:ABC-type transporter activity"/>
    <property type="evidence" value="ECO:0007669"/>
    <property type="project" value="InterPro"/>
</dbReference>
<feature type="transmembrane region" description="Helical" evidence="5">
    <location>
        <begin position="192"/>
        <end position="212"/>
    </location>
</feature>
<dbReference type="Gene3D" id="3.40.1710.10">
    <property type="entry name" value="abc type-2 transporter like domain"/>
    <property type="match status" value="1"/>
</dbReference>
<dbReference type="AlphaFoldDB" id="A0A366HWX5"/>
<evidence type="ECO:0000256" key="3">
    <source>
        <dbReference type="ARBA" id="ARBA00022989"/>
    </source>
</evidence>
<evidence type="ECO:0000313" key="8">
    <source>
        <dbReference type="Proteomes" id="UP000253490"/>
    </source>
</evidence>
<dbReference type="InterPro" id="IPR051328">
    <property type="entry name" value="T7SS_ABC-Transporter"/>
</dbReference>
<dbReference type="PANTHER" id="PTHR43077">
    <property type="entry name" value="TRANSPORT PERMEASE YVFS-RELATED"/>
    <property type="match status" value="1"/>
</dbReference>
<dbReference type="PANTHER" id="PTHR43077:SF11">
    <property type="entry name" value="TRANSPORT PERMEASE YVFS-RELATED"/>
    <property type="match status" value="1"/>
</dbReference>
<keyword evidence="3 5" id="KW-1133">Transmembrane helix</keyword>
<name>A0A366HWX5_9FIRM</name>
<feature type="transmembrane region" description="Helical" evidence="5">
    <location>
        <begin position="15"/>
        <end position="35"/>
    </location>
</feature>
<evidence type="ECO:0000256" key="1">
    <source>
        <dbReference type="ARBA" id="ARBA00004141"/>
    </source>
</evidence>
<dbReference type="RefSeq" id="WP_170128334.1">
    <property type="nucleotide sequence ID" value="NZ_QNRX01000026.1"/>
</dbReference>
<feature type="transmembrane region" description="Helical" evidence="5">
    <location>
        <begin position="296"/>
        <end position="313"/>
    </location>
</feature>
<feature type="transmembrane region" description="Helical" evidence="5">
    <location>
        <begin position="233"/>
        <end position="255"/>
    </location>
</feature>
<gene>
    <name evidence="7" type="ORF">DES36_12614</name>
</gene>
<dbReference type="GO" id="GO:0016020">
    <property type="term" value="C:membrane"/>
    <property type="evidence" value="ECO:0007669"/>
    <property type="project" value="UniProtKB-SubCell"/>
</dbReference>
<sequence length="385" mass="43320">MQVFKLYLKIIKKNLPGIMVYLGIFLFIVVLITTITRDTSSTTFEQSKVKIAYINEDIENPLINGFKDYLKDYVKFVEIEETEEGMRDALFFRVVEYIVIIPDGFVEGFENDNPMKLKKLAVSDSTSAAYIDMAIENYFNTAENYIKNTDISSEEIVDYVKEDLDVSTKTNISVKKVEDNGALKFYFNYCSYALTAVLIIAISSIMLSLGNIHIKRRNRVSPIPIGKSQFQQVLGLFFIVLLIDLLLIFVGLFFRGGADDFVFGLLSMNLLSLSIAILSIAYLVGTTIRNREAANGIANILSLGFAFLSGVFVPKELLGETALQIGKFTPTYWFVMANDFIFNLSNYSFDNLSNILISMVVQLGFGVAFFAMALVINKKNRTSVE</sequence>
<organism evidence="7 8">
    <name type="scientific">Alkalibaculum bacchi</name>
    <dbReference type="NCBI Taxonomy" id="645887"/>
    <lineage>
        <taxon>Bacteria</taxon>
        <taxon>Bacillati</taxon>
        <taxon>Bacillota</taxon>
        <taxon>Clostridia</taxon>
        <taxon>Eubacteriales</taxon>
        <taxon>Eubacteriaceae</taxon>
        <taxon>Alkalibaculum</taxon>
    </lineage>
</organism>
<evidence type="ECO:0000313" key="7">
    <source>
        <dbReference type="EMBL" id="RBP57943.1"/>
    </source>
</evidence>
<dbReference type="EMBL" id="QNRX01000026">
    <property type="protein sequence ID" value="RBP57943.1"/>
    <property type="molecule type" value="Genomic_DNA"/>
</dbReference>
<feature type="transmembrane region" description="Helical" evidence="5">
    <location>
        <begin position="261"/>
        <end position="284"/>
    </location>
</feature>
<accession>A0A366HWX5</accession>
<evidence type="ECO:0000259" key="6">
    <source>
        <dbReference type="Pfam" id="PF12698"/>
    </source>
</evidence>
<keyword evidence="4 5" id="KW-0472">Membrane</keyword>
<comment type="subcellular location">
    <subcellularLocation>
        <location evidence="1">Membrane</location>
        <topology evidence="1">Multi-pass membrane protein</topology>
    </subcellularLocation>
</comment>
<proteinExistence type="predicted"/>
<reference evidence="7 8" key="1">
    <citation type="submission" date="2018-06" db="EMBL/GenBank/DDBJ databases">
        <title>Genomic Encyclopedia of Type Strains, Phase IV (KMG-IV): sequencing the most valuable type-strain genomes for metagenomic binning, comparative biology and taxonomic classification.</title>
        <authorList>
            <person name="Goeker M."/>
        </authorList>
    </citation>
    <scope>NUCLEOTIDE SEQUENCE [LARGE SCALE GENOMIC DNA]</scope>
    <source>
        <strain evidence="7 8">DSM 22112</strain>
    </source>
</reference>
<dbReference type="Proteomes" id="UP000253490">
    <property type="component" value="Unassembled WGS sequence"/>
</dbReference>
<keyword evidence="2 5" id="KW-0812">Transmembrane</keyword>
<evidence type="ECO:0000256" key="5">
    <source>
        <dbReference type="SAM" id="Phobius"/>
    </source>
</evidence>
<keyword evidence="8" id="KW-1185">Reference proteome</keyword>
<feature type="transmembrane region" description="Helical" evidence="5">
    <location>
        <begin position="355"/>
        <end position="376"/>
    </location>
</feature>
<comment type="caution">
    <text evidence="7">The sequence shown here is derived from an EMBL/GenBank/DDBJ whole genome shotgun (WGS) entry which is preliminary data.</text>
</comment>
<protein>
    <submittedName>
        <fullName evidence="7">ABC-2 type transport system permease protein</fullName>
    </submittedName>
</protein>
<evidence type="ECO:0000256" key="4">
    <source>
        <dbReference type="ARBA" id="ARBA00023136"/>
    </source>
</evidence>
<evidence type="ECO:0000256" key="2">
    <source>
        <dbReference type="ARBA" id="ARBA00022692"/>
    </source>
</evidence>
<feature type="domain" description="ABC-2 type transporter transmembrane" evidence="6">
    <location>
        <begin position="20"/>
        <end position="374"/>
    </location>
</feature>